<dbReference type="SUPFAM" id="SSF52540">
    <property type="entry name" value="P-loop containing nucleoside triphosphate hydrolases"/>
    <property type="match status" value="1"/>
</dbReference>
<comment type="caution">
    <text evidence="4">The sequence shown here is derived from an EMBL/GenBank/DDBJ whole genome shotgun (WGS) entry which is preliminary data.</text>
</comment>
<sequence>MLSFSSVYYKNDEKTILKDIHIHIESGDYISIVGPSGSGKSTFLKLCNNLISPTNGTILYNHKNILEYNPIELRKEISYCFQIPHLFGDRVIDNLIFPFNIRNKQLNMDKIKELCNLFNLNKEILNEKIINLSGGEKQRIALMRNLIFPSHILLLDEITSSLDGENTKIIEDIIHELNKTGTTILWVTHSKEQSIKHANKLLTIENSEIKSLEVLR</sequence>
<reference evidence="5" key="1">
    <citation type="journal article" date="2019" name="Int. J. Syst. Evol. Microbiol.">
        <title>The Global Catalogue of Microorganisms (GCM) 10K type strain sequencing project: providing services to taxonomists for standard genome sequencing and annotation.</title>
        <authorList>
            <consortium name="The Broad Institute Genomics Platform"/>
            <consortium name="The Broad Institute Genome Sequencing Center for Infectious Disease"/>
            <person name="Wu L."/>
            <person name="Ma J."/>
        </authorList>
    </citation>
    <scope>NUCLEOTIDE SEQUENCE [LARGE SCALE GENOMIC DNA]</scope>
    <source>
        <strain evidence="5">JCM 1405</strain>
    </source>
</reference>
<keyword evidence="2 4" id="KW-0067">ATP-binding</keyword>
<dbReference type="InterPro" id="IPR003439">
    <property type="entry name" value="ABC_transporter-like_ATP-bd"/>
</dbReference>
<keyword evidence="1" id="KW-0547">Nucleotide-binding</keyword>
<accession>A0ABP3UDG6</accession>
<dbReference type="RefSeq" id="WP_343770713.1">
    <property type="nucleotide sequence ID" value="NZ_BAAACF010000006.1"/>
</dbReference>
<evidence type="ECO:0000313" key="4">
    <source>
        <dbReference type="EMBL" id="GAA0728939.1"/>
    </source>
</evidence>
<evidence type="ECO:0000313" key="5">
    <source>
        <dbReference type="Proteomes" id="UP001500339"/>
    </source>
</evidence>
<dbReference type="InterPro" id="IPR027417">
    <property type="entry name" value="P-loop_NTPase"/>
</dbReference>
<dbReference type="SMART" id="SM00382">
    <property type="entry name" value="AAA"/>
    <property type="match status" value="1"/>
</dbReference>
<dbReference type="Proteomes" id="UP001500339">
    <property type="component" value="Unassembled WGS sequence"/>
</dbReference>
<evidence type="ECO:0000256" key="2">
    <source>
        <dbReference type="ARBA" id="ARBA00022840"/>
    </source>
</evidence>
<protein>
    <submittedName>
        <fullName evidence="4">ATP-binding cassette domain-containing protein</fullName>
    </submittedName>
</protein>
<dbReference type="PROSITE" id="PS50893">
    <property type="entry name" value="ABC_TRANSPORTER_2"/>
    <property type="match status" value="1"/>
</dbReference>
<dbReference type="Pfam" id="PF00005">
    <property type="entry name" value="ABC_tran"/>
    <property type="match status" value="1"/>
</dbReference>
<evidence type="ECO:0000256" key="1">
    <source>
        <dbReference type="ARBA" id="ARBA00022741"/>
    </source>
</evidence>
<keyword evidence="5" id="KW-1185">Reference proteome</keyword>
<dbReference type="Gene3D" id="3.40.50.300">
    <property type="entry name" value="P-loop containing nucleotide triphosphate hydrolases"/>
    <property type="match status" value="1"/>
</dbReference>
<evidence type="ECO:0000259" key="3">
    <source>
        <dbReference type="PROSITE" id="PS50893"/>
    </source>
</evidence>
<dbReference type="PANTHER" id="PTHR43423:SF1">
    <property type="entry name" value="ABC TRANSPORTER I FAMILY MEMBER 17"/>
    <property type="match status" value="1"/>
</dbReference>
<dbReference type="InterPro" id="IPR003593">
    <property type="entry name" value="AAA+_ATPase"/>
</dbReference>
<dbReference type="EMBL" id="BAAACF010000006">
    <property type="protein sequence ID" value="GAA0728939.1"/>
    <property type="molecule type" value="Genomic_DNA"/>
</dbReference>
<organism evidence="4 5">
    <name type="scientific">Clostridium malenominatum</name>
    <dbReference type="NCBI Taxonomy" id="1539"/>
    <lineage>
        <taxon>Bacteria</taxon>
        <taxon>Bacillati</taxon>
        <taxon>Bacillota</taxon>
        <taxon>Clostridia</taxon>
        <taxon>Eubacteriales</taxon>
        <taxon>Clostridiaceae</taxon>
        <taxon>Clostridium</taxon>
    </lineage>
</organism>
<dbReference type="PANTHER" id="PTHR43423">
    <property type="entry name" value="ABC TRANSPORTER I FAMILY MEMBER 17"/>
    <property type="match status" value="1"/>
</dbReference>
<dbReference type="GO" id="GO:0005524">
    <property type="term" value="F:ATP binding"/>
    <property type="evidence" value="ECO:0007669"/>
    <property type="project" value="UniProtKB-KW"/>
</dbReference>
<proteinExistence type="predicted"/>
<gene>
    <name evidence="4" type="ORF">GCM10008905_28320</name>
</gene>
<feature type="domain" description="ABC transporter" evidence="3">
    <location>
        <begin position="2"/>
        <end position="214"/>
    </location>
</feature>
<name>A0ABP3UDG6_9CLOT</name>